<name>C0Q936_DESAH</name>
<keyword evidence="1" id="KW-0472">Membrane</keyword>
<proteinExistence type="predicted"/>
<gene>
    <name evidence="2" type="ordered locus">HRM2_34660</name>
</gene>
<keyword evidence="3" id="KW-1185">Reference proteome</keyword>
<dbReference type="Proteomes" id="UP000000442">
    <property type="component" value="Chromosome"/>
</dbReference>
<protein>
    <submittedName>
        <fullName evidence="2">Uncharacterized protein</fullName>
    </submittedName>
</protein>
<evidence type="ECO:0000313" key="2">
    <source>
        <dbReference type="EMBL" id="ACN16541.1"/>
    </source>
</evidence>
<dbReference type="KEGG" id="dat:HRM2_34660"/>
<organism evidence="2 3">
    <name type="scientific">Desulforapulum autotrophicum (strain ATCC 43914 / DSM 3382 / VKM B-1955 / HRM2)</name>
    <name type="common">Desulfobacterium autotrophicum</name>
    <dbReference type="NCBI Taxonomy" id="177437"/>
    <lineage>
        <taxon>Bacteria</taxon>
        <taxon>Pseudomonadati</taxon>
        <taxon>Thermodesulfobacteriota</taxon>
        <taxon>Desulfobacteria</taxon>
        <taxon>Desulfobacterales</taxon>
        <taxon>Desulfobacteraceae</taxon>
        <taxon>Desulforapulum</taxon>
    </lineage>
</organism>
<accession>C0Q936</accession>
<dbReference type="EMBL" id="CP001087">
    <property type="protein sequence ID" value="ACN16541.1"/>
    <property type="molecule type" value="Genomic_DNA"/>
</dbReference>
<feature type="transmembrane region" description="Helical" evidence="1">
    <location>
        <begin position="106"/>
        <end position="128"/>
    </location>
</feature>
<dbReference type="AlphaFoldDB" id="C0Q936"/>
<keyword evidence="1" id="KW-1133">Transmembrane helix</keyword>
<sequence length="130" mass="14505">MCWYFRPFGVPVFLSPLINTYININLMDKTMNSANILCIILSGLCMSIFGIFLFFSHGRILMVPLRYFLPIPPIAVASYVFAYNLIKDFDGVPQGNPFLMLELVKSTVAAGMIFGLITAVIIFAIKLLGN</sequence>
<keyword evidence="1" id="KW-0812">Transmembrane</keyword>
<feature type="transmembrane region" description="Helical" evidence="1">
    <location>
        <begin position="67"/>
        <end position="86"/>
    </location>
</feature>
<evidence type="ECO:0000313" key="3">
    <source>
        <dbReference type="Proteomes" id="UP000000442"/>
    </source>
</evidence>
<dbReference type="HOGENOM" id="CLU_1934609_0_0_7"/>
<dbReference type="STRING" id="177437.HRM2_34660"/>
<evidence type="ECO:0000256" key="1">
    <source>
        <dbReference type="SAM" id="Phobius"/>
    </source>
</evidence>
<feature type="transmembrane region" description="Helical" evidence="1">
    <location>
        <begin position="34"/>
        <end position="55"/>
    </location>
</feature>
<reference evidence="2 3" key="1">
    <citation type="journal article" date="2009" name="Environ. Microbiol.">
        <title>Genome sequence of Desulfobacterium autotrophicum HRM2, a marine sulfate reducer oxidizing organic carbon completely to carbon dioxide.</title>
        <authorList>
            <person name="Strittmatter A.W."/>
            <person name="Liesegang H."/>
            <person name="Rabus R."/>
            <person name="Decker I."/>
            <person name="Amann J."/>
            <person name="Andres S."/>
            <person name="Henne A."/>
            <person name="Fricke W.F."/>
            <person name="Martinez-Arias R."/>
            <person name="Bartels D."/>
            <person name="Goesmann A."/>
            <person name="Krause L."/>
            <person name="Puehler A."/>
            <person name="Klenk H.P."/>
            <person name="Richter M."/>
            <person name="Schuler M."/>
            <person name="Gloeckner F.O."/>
            <person name="Meyerdierks A."/>
            <person name="Gottschalk G."/>
            <person name="Amann R."/>
        </authorList>
    </citation>
    <scope>NUCLEOTIDE SEQUENCE [LARGE SCALE GENOMIC DNA]</scope>
    <source>
        <strain evidence="3">ATCC 43914 / DSM 3382 / HRM2</strain>
    </source>
</reference>